<gene>
    <name evidence="8" type="ORF">MNODULE_07030</name>
</gene>
<dbReference type="PANTHER" id="PTHR42926:SF1">
    <property type="entry name" value="CIRCADIAN CLOCK OSCILLATOR PROTEIN KAIC 1"/>
    <property type="match status" value="1"/>
</dbReference>
<evidence type="ECO:0000256" key="2">
    <source>
        <dbReference type="ARBA" id="ARBA00022553"/>
    </source>
</evidence>
<reference evidence="8 9" key="1">
    <citation type="journal article" date="2020" name="Nature">
        <title>Bacterial chemolithoautotrophy via manganese oxidation.</title>
        <authorList>
            <person name="Yu H."/>
            <person name="Leadbetter J.R."/>
        </authorList>
    </citation>
    <scope>NUCLEOTIDE SEQUENCE [LARGE SCALE GENOMIC DNA]</scope>
    <source>
        <strain evidence="8 9">Mn-1</strain>
    </source>
</reference>
<dbReference type="EMBL" id="VTOW01000001">
    <property type="protein sequence ID" value="NKE70490.1"/>
    <property type="molecule type" value="Genomic_DNA"/>
</dbReference>
<dbReference type="Pfam" id="PF06745">
    <property type="entry name" value="ATPase"/>
    <property type="match status" value="2"/>
</dbReference>
<dbReference type="RefSeq" id="WP_168058735.1">
    <property type="nucleotide sequence ID" value="NZ_VTOW01000001.1"/>
</dbReference>
<sequence length="485" mass="53594">MAREKGSNLTRTGNSGLDRILKGGILKGHSVLVEGGAGTGKTILALQFLYEGAMNLNEPGILLSLDVHPAKLYRDAAAFGWNLKKLEEEGKLKVILASVQATIDQLQGENSPLEKEIRRIGAGRIVLDSITLLRDMVTDMKEFRKIIRILLNSFEREGLTSMMTLETEPAKRGEYLVERSSVDAIFTLSANLSDGREHELRRLRVTKARGQDYLSGNHTFQIVDGKGIVLYPRIAGQVRSENGIKESDPARREKFGIPELDEMLSGGIYPGTAVMIAGSTGSGKSLLGLQFLLEGIRAGENGLIVNLEETAEQIVRNAKVLGFDLSPLIDQGRLKIVTIDPAELDLNQHVGLVIERARAISAQRVLIDSVSAYEAVAQNPLQYKDALFALVSYFKRRGVSSLFTSEIPELIETPRITSQMTSMLVDTLLLLRYIQIDNKVGKVLLVLKSRGSNHSKELREYVIEQGGIRLLPMDFRKTAPPFTFR</sequence>
<dbReference type="PIRSF" id="PIRSF039117">
    <property type="entry name" value="KaiC"/>
    <property type="match status" value="1"/>
</dbReference>
<dbReference type="GO" id="GO:0004674">
    <property type="term" value="F:protein serine/threonine kinase activity"/>
    <property type="evidence" value="ECO:0007669"/>
    <property type="project" value="UniProtKB-EC"/>
</dbReference>
<comment type="caution">
    <text evidence="8">The sequence shown here is derived from an EMBL/GenBank/DDBJ whole genome shotgun (WGS) entry which is preliminary data.</text>
</comment>
<dbReference type="EC" id="2.7.11.1" evidence="1"/>
<dbReference type="PANTHER" id="PTHR42926">
    <property type="match status" value="1"/>
</dbReference>
<feature type="domain" description="KaiC" evidence="7">
    <location>
        <begin position="8"/>
        <end position="244"/>
    </location>
</feature>
<dbReference type="Proteomes" id="UP000534783">
    <property type="component" value="Unassembled WGS sequence"/>
</dbReference>
<dbReference type="PROSITE" id="PS51146">
    <property type="entry name" value="KAIC"/>
    <property type="match status" value="2"/>
</dbReference>
<dbReference type="GO" id="GO:0016787">
    <property type="term" value="F:hydrolase activity"/>
    <property type="evidence" value="ECO:0007669"/>
    <property type="project" value="UniProtKB-KW"/>
</dbReference>
<keyword evidence="5" id="KW-0418">Kinase</keyword>
<dbReference type="Gene3D" id="3.40.50.300">
    <property type="entry name" value="P-loop containing nucleotide triphosphate hydrolases"/>
    <property type="match status" value="2"/>
</dbReference>
<protein>
    <recommendedName>
        <fullName evidence="1">non-specific serine/threonine protein kinase</fullName>
        <ecNumber evidence="1">2.7.11.1</ecNumber>
    </recommendedName>
</protein>
<evidence type="ECO:0000259" key="7">
    <source>
        <dbReference type="PROSITE" id="PS51146"/>
    </source>
</evidence>
<dbReference type="GO" id="GO:0005524">
    <property type="term" value="F:ATP binding"/>
    <property type="evidence" value="ECO:0007669"/>
    <property type="project" value="InterPro"/>
</dbReference>
<accession>A0A7X6DNM8</accession>
<proteinExistence type="predicted"/>
<keyword evidence="6" id="KW-0378">Hydrolase</keyword>
<dbReference type="InterPro" id="IPR010624">
    <property type="entry name" value="KaiC_dom"/>
</dbReference>
<dbReference type="InterPro" id="IPR030665">
    <property type="entry name" value="KaiC"/>
</dbReference>
<evidence type="ECO:0000256" key="5">
    <source>
        <dbReference type="ARBA" id="ARBA00022777"/>
    </source>
</evidence>
<evidence type="ECO:0000256" key="6">
    <source>
        <dbReference type="ARBA" id="ARBA00022801"/>
    </source>
</evidence>
<keyword evidence="9" id="KW-1185">Reference proteome</keyword>
<evidence type="ECO:0000313" key="8">
    <source>
        <dbReference type="EMBL" id="NKE70490.1"/>
    </source>
</evidence>
<evidence type="ECO:0000256" key="3">
    <source>
        <dbReference type="ARBA" id="ARBA00022679"/>
    </source>
</evidence>
<dbReference type="InterPro" id="IPR027417">
    <property type="entry name" value="P-loop_NTPase"/>
</dbReference>
<keyword evidence="2" id="KW-0597">Phosphoprotein</keyword>
<keyword evidence="3" id="KW-0808">Transferase</keyword>
<feature type="domain" description="KaiC" evidence="7">
    <location>
        <begin position="251"/>
        <end position="485"/>
    </location>
</feature>
<organism evidence="8 9">
    <name type="scientific">Candidatus Manganitrophus noduliformans</name>
    <dbReference type="NCBI Taxonomy" id="2606439"/>
    <lineage>
        <taxon>Bacteria</taxon>
        <taxon>Pseudomonadati</taxon>
        <taxon>Nitrospirota</taxon>
        <taxon>Nitrospiria</taxon>
        <taxon>Candidatus Troglogloeales</taxon>
        <taxon>Candidatus Manganitrophaceae</taxon>
        <taxon>Candidatus Manganitrophus</taxon>
    </lineage>
</organism>
<name>A0A7X6DNM8_9BACT</name>
<keyword evidence="4" id="KW-0677">Repeat</keyword>
<evidence type="ECO:0000256" key="1">
    <source>
        <dbReference type="ARBA" id="ARBA00012513"/>
    </source>
</evidence>
<evidence type="ECO:0000256" key="4">
    <source>
        <dbReference type="ARBA" id="ARBA00022737"/>
    </source>
</evidence>
<dbReference type="AlphaFoldDB" id="A0A7X6DNM8"/>
<evidence type="ECO:0000313" key="9">
    <source>
        <dbReference type="Proteomes" id="UP000534783"/>
    </source>
</evidence>
<dbReference type="InterPro" id="IPR051347">
    <property type="entry name" value="Circadian_clock_KaiC-rel"/>
</dbReference>
<dbReference type="PRINTS" id="PR01874">
    <property type="entry name" value="DNAREPAIRADA"/>
</dbReference>
<dbReference type="InterPro" id="IPR014774">
    <property type="entry name" value="KaiC-like_dom"/>
</dbReference>
<dbReference type="SUPFAM" id="SSF52540">
    <property type="entry name" value="P-loop containing nucleoside triphosphate hydrolases"/>
    <property type="match status" value="2"/>
</dbReference>